<protein>
    <submittedName>
        <fullName evidence="6">SBP (S-ribonuclease binding protein) family protein</fullName>
    </submittedName>
</protein>
<dbReference type="PIRSF" id="PIRSF036836">
    <property type="entry name" value="RNase_bind_SBP1"/>
    <property type="match status" value="1"/>
</dbReference>
<feature type="region of interest" description="Disordered" evidence="5">
    <location>
        <begin position="50"/>
        <end position="75"/>
    </location>
</feature>
<sequence length="327" mass="35631">MAVQAHYPSNILLLNRNAQEGKNKLGNAYSVQPQPSGGGFLDQSHMIFTNGVGTNPRKRGREISATTSPTNNNPFSIQLQSPQIIDLTQLHTQQSNVVSTGLRLAFGEQQQQLQSQQQQQQQRTLSPQSSVLFSLLSDDLATQIRQQREEMEQFMQAQGEHMRRTIAEKRQRHYRALLGAAEETAARRLREKDAEVEKAARRNAELEARATQLSAEARAWHARARAEEATVASLQEQLKQAIISGGAGGEELGCAGGADAEDAESAHVDPARVEFASGPSCKACRRRAASVVVLPCRHLSLCTDCGAVAQACPSVSPSESPVLRFGK</sequence>
<evidence type="ECO:0000313" key="6">
    <source>
        <dbReference type="EMBL" id="GFZ16563.1"/>
    </source>
</evidence>
<dbReference type="InterPro" id="IPR013083">
    <property type="entry name" value="Znf_RING/FYVE/PHD"/>
</dbReference>
<dbReference type="Pfam" id="PF13920">
    <property type="entry name" value="zf-C3HC4_3"/>
    <property type="match status" value="1"/>
</dbReference>
<evidence type="ECO:0000256" key="2">
    <source>
        <dbReference type="ARBA" id="ARBA00022771"/>
    </source>
</evidence>
<accession>A0A7J0H0F8</accession>
<dbReference type="OrthoDB" id="1711136at2759"/>
<gene>
    <name evidence="6" type="ORF">Acr_25g0009720</name>
</gene>
<feature type="coiled-coil region" evidence="4">
    <location>
        <begin position="189"/>
        <end position="244"/>
    </location>
</feature>
<keyword evidence="3" id="KW-0862">Zinc</keyword>
<keyword evidence="2" id="KW-0863">Zinc-finger</keyword>
<organism evidence="6 7">
    <name type="scientific">Actinidia rufa</name>
    <dbReference type="NCBI Taxonomy" id="165716"/>
    <lineage>
        <taxon>Eukaryota</taxon>
        <taxon>Viridiplantae</taxon>
        <taxon>Streptophyta</taxon>
        <taxon>Embryophyta</taxon>
        <taxon>Tracheophyta</taxon>
        <taxon>Spermatophyta</taxon>
        <taxon>Magnoliopsida</taxon>
        <taxon>eudicotyledons</taxon>
        <taxon>Gunneridae</taxon>
        <taxon>Pentapetalae</taxon>
        <taxon>asterids</taxon>
        <taxon>Ericales</taxon>
        <taxon>Actinidiaceae</taxon>
        <taxon>Actinidia</taxon>
    </lineage>
</organism>
<dbReference type="CDD" id="cd16649">
    <property type="entry name" value="mRING-HC-C3HC5_CGRF1-like"/>
    <property type="match status" value="1"/>
</dbReference>
<evidence type="ECO:0000256" key="4">
    <source>
        <dbReference type="SAM" id="Coils"/>
    </source>
</evidence>
<dbReference type="PANTHER" id="PTHR42647:SF5">
    <property type="entry name" value="SBP (S-RIBONUCLEASE BINDING PROTEIN) FAMILY PROTEIN"/>
    <property type="match status" value="1"/>
</dbReference>
<feature type="compositionally biased region" description="Polar residues" evidence="5">
    <location>
        <begin position="64"/>
        <end position="75"/>
    </location>
</feature>
<name>A0A7J0H0F8_9ERIC</name>
<keyword evidence="7" id="KW-1185">Reference proteome</keyword>
<dbReference type="GO" id="GO:0008270">
    <property type="term" value="F:zinc ion binding"/>
    <property type="evidence" value="ECO:0007669"/>
    <property type="project" value="UniProtKB-KW"/>
</dbReference>
<dbReference type="PANTHER" id="PTHR42647">
    <property type="entry name" value="SBP (S-RIBONUCLEASE BINDING PROTEIN) FAMILY PROTEIN"/>
    <property type="match status" value="1"/>
</dbReference>
<evidence type="ECO:0000256" key="5">
    <source>
        <dbReference type="SAM" id="MobiDB-lite"/>
    </source>
</evidence>
<evidence type="ECO:0000313" key="7">
    <source>
        <dbReference type="Proteomes" id="UP000585474"/>
    </source>
</evidence>
<evidence type="ECO:0000256" key="1">
    <source>
        <dbReference type="ARBA" id="ARBA00022723"/>
    </source>
</evidence>
<dbReference type="Proteomes" id="UP000585474">
    <property type="component" value="Unassembled WGS sequence"/>
</dbReference>
<keyword evidence="4" id="KW-0175">Coiled coil</keyword>
<dbReference type="Gene3D" id="3.30.40.10">
    <property type="entry name" value="Zinc/RING finger domain, C3HC4 (zinc finger)"/>
    <property type="match status" value="1"/>
</dbReference>
<dbReference type="EMBL" id="BJWL01000025">
    <property type="protein sequence ID" value="GFZ16563.1"/>
    <property type="molecule type" value="Genomic_DNA"/>
</dbReference>
<evidence type="ECO:0000256" key="3">
    <source>
        <dbReference type="ARBA" id="ARBA00022833"/>
    </source>
</evidence>
<dbReference type="GO" id="GO:0004842">
    <property type="term" value="F:ubiquitin-protein transferase activity"/>
    <property type="evidence" value="ECO:0007669"/>
    <property type="project" value="TreeGrafter"/>
</dbReference>
<dbReference type="AlphaFoldDB" id="A0A7J0H0F8"/>
<keyword evidence="1" id="KW-0479">Metal-binding</keyword>
<comment type="caution">
    <text evidence="6">The sequence shown here is derived from an EMBL/GenBank/DDBJ whole genome shotgun (WGS) entry which is preliminary data.</text>
</comment>
<proteinExistence type="predicted"/>
<reference evidence="6 7" key="1">
    <citation type="submission" date="2019-07" db="EMBL/GenBank/DDBJ databases">
        <title>De Novo Assembly of kiwifruit Actinidia rufa.</title>
        <authorList>
            <person name="Sugita-Konishi S."/>
            <person name="Sato K."/>
            <person name="Mori E."/>
            <person name="Abe Y."/>
            <person name="Kisaki G."/>
            <person name="Hamano K."/>
            <person name="Suezawa K."/>
            <person name="Otani M."/>
            <person name="Fukuda T."/>
            <person name="Manabe T."/>
            <person name="Gomi K."/>
            <person name="Tabuchi M."/>
            <person name="Akimitsu K."/>
            <person name="Kataoka I."/>
        </authorList>
    </citation>
    <scope>NUCLEOTIDE SEQUENCE [LARGE SCALE GENOMIC DNA]</scope>
    <source>
        <strain evidence="7">cv. Fuchu</strain>
    </source>
</reference>